<dbReference type="GO" id="GO:0009338">
    <property type="term" value="C:exodeoxyribonuclease V complex"/>
    <property type="evidence" value="ECO:0007669"/>
    <property type="project" value="TreeGrafter"/>
</dbReference>
<dbReference type="SUPFAM" id="SSF52540">
    <property type="entry name" value="P-loop containing nucleoside triphosphate hydrolases"/>
    <property type="match status" value="1"/>
</dbReference>
<dbReference type="CDD" id="cd18809">
    <property type="entry name" value="SF1_C_RecD"/>
    <property type="match status" value="1"/>
</dbReference>
<dbReference type="GO" id="GO:0006310">
    <property type="term" value="P:DNA recombination"/>
    <property type="evidence" value="ECO:0007669"/>
    <property type="project" value="TreeGrafter"/>
</dbReference>
<dbReference type="GO" id="GO:0017116">
    <property type="term" value="F:single-stranded DNA helicase activity"/>
    <property type="evidence" value="ECO:0007669"/>
    <property type="project" value="TreeGrafter"/>
</dbReference>
<keyword evidence="1" id="KW-0547">Nucleotide-binding</keyword>
<reference evidence="4" key="1">
    <citation type="submission" date="2020-04" db="EMBL/GenBank/DDBJ databases">
        <authorList>
            <person name="Zhang T."/>
        </authorList>
    </citation>
    <scope>NUCLEOTIDE SEQUENCE</scope>
    <source>
        <strain evidence="4">HKST-UBA80</strain>
    </source>
</reference>
<dbReference type="InterPro" id="IPR050534">
    <property type="entry name" value="Coronavir_polyprotein_1ab"/>
</dbReference>
<feature type="domain" description="UvrD-like helicase C-terminal" evidence="3">
    <location>
        <begin position="338"/>
        <end position="386"/>
    </location>
</feature>
<dbReference type="InterPro" id="IPR027785">
    <property type="entry name" value="UvrD-like_helicase_C"/>
</dbReference>
<sequence>MRNIAPTKDQIEVLNKLIKWYKNETRNYITLGGYAGTGKTTVVSLFRVLLGQHEKKLKVAFCSYTGKGALVLKNRLASLQARFPKDTVGTIHSLIYTPLVASNNEIIGWELKDDIKYDLLVVDEASMLDSKIWSDLLSFGIRIIAVGDHGQLPPINGIFNLMQDPELKLETIHRQASGDPIIGLSVLARKKGHIPAKSFGTKTKKLDSSLPESHEIIMSLLQNWSEDTIVLCGYNSTRVKINNFVRTALGIESPEPTVGDRVICLRNNHQKNIFNGMIGTITYIAEENETMYYAEIIFNELPEQYSGHILKSQFNNEESINYTKNRKATLKCDLFDFGYAMTVHKAQGSEAERVILFEERFPKLDDLGWRRWLYTAITRAKEELYILGPAQELKNNNNEN</sequence>
<dbReference type="Pfam" id="PF13538">
    <property type="entry name" value="UvrD_C_2"/>
    <property type="match status" value="1"/>
</dbReference>
<dbReference type="Proteomes" id="UP000714817">
    <property type="component" value="Unassembled WGS sequence"/>
</dbReference>
<dbReference type="Gene3D" id="2.30.30.940">
    <property type="match status" value="1"/>
</dbReference>
<evidence type="ECO:0000256" key="1">
    <source>
        <dbReference type="ARBA" id="ARBA00022741"/>
    </source>
</evidence>
<gene>
    <name evidence="4" type="ORF">KDA10_03695</name>
</gene>
<dbReference type="GO" id="GO:0005524">
    <property type="term" value="F:ATP binding"/>
    <property type="evidence" value="ECO:0007669"/>
    <property type="project" value="UniProtKB-KW"/>
</dbReference>
<protein>
    <submittedName>
        <fullName evidence="4">ATP-binding domain-containing protein</fullName>
    </submittedName>
</protein>
<evidence type="ECO:0000313" key="4">
    <source>
        <dbReference type="EMBL" id="MCA9302432.1"/>
    </source>
</evidence>
<evidence type="ECO:0000259" key="3">
    <source>
        <dbReference type="Pfam" id="PF13538"/>
    </source>
</evidence>
<reference evidence="4" key="2">
    <citation type="journal article" date="2021" name="Microbiome">
        <title>Successional dynamics and alternative stable states in a saline activated sludge microbial community over 9 years.</title>
        <authorList>
            <person name="Wang Y."/>
            <person name="Ye J."/>
            <person name="Ju F."/>
            <person name="Liu L."/>
            <person name="Boyd J.A."/>
            <person name="Deng Y."/>
            <person name="Parks D.H."/>
            <person name="Jiang X."/>
            <person name="Yin X."/>
            <person name="Woodcroft B.J."/>
            <person name="Tyson G.W."/>
            <person name="Hugenholtz P."/>
            <person name="Polz M.F."/>
            <person name="Zhang T."/>
        </authorList>
    </citation>
    <scope>NUCLEOTIDE SEQUENCE</scope>
    <source>
        <strain evidence="4">HKST-UBA80</strain>
    </source>
</reference>
<dbReference type="PANTHER" id="PTHR43788">
    <property type="entry name" value="DNA2/NAM7 HELICASE FAMILY MEMBER"/>
    <property type="match status" value="1"/>
</dbReference>
<proteinExistence type="predicted"/>
<dbReference type="Gene3D" id="3.40.50.300">
    <property type="entry name" value="P-loop containing nucleotide triphosphate hydrolases"/>
    <property type="match status" value="2"/>
</dbReference>
<dbReference type="InterPro" id="IPR027417">
    <property type="entry name" value="P-loop_NTPase"/>
</dbReference>
<dbReference type="PANTHER" id="PTHR43788:SF6">
    <property type="entry name" value="DNA HELICASE B"/>
    <property type="match status" value="1"/>
</dbReference>
<accession>A0A955IWV0</accession>
<organism evidence="4 5">
    <name type="scientific">candidate division WWE3 bacterium</name>
    <dbReference type="NCBI Taxonomy" id="2053526"/>
    <lineage>
        <taxon>Bacteria</taxon>
        <taxon>Katanobacteria</taxon>
    </lineage>
</organism>
<name>A0A955IWV0_UNCKA</name>
<comment type="caution">
    <text evidence="4">The sequence shown here is derived from an EMBL/GenBank/DDBJ whole genome shotgun (WGS) entry which is preliminary data.</text>
</comment>
<evidence type="ECO:0000313" key="5">
    <source>
        <dbReference type="Proteomes" id="UP000714817"/>
    </source>
</evidence>
<dbReference type="EMBL" id="JAGQNY010000017">
    <property type="protein sequence ID" value="MCA9302432.1"/>
    <property type="molecule type" value="Genomic_DNA"/>
</dbReference>
<dbReference type="AlphaFoldDB" id="A0A955IWV0"/>
<dbReference type="Pfam" id="PF13604">
    <property type="entry name" value="AAA_30"/>
    <property type="match status" value="1"/>
</dbReference>
<keyword evidence="2 4" id="KW-0067">ATP-binding</keyword>
<evidence type="ECO:0000256" key="2">
    <source>
        <dbReference type="ARBA" id="ARBA00022840"/>
    </source>
</evidence>